<reference evidence="10" key="2">
    <citation type="submission" date="2021-03" db="UniProtKB">
        <authorList>
            <consortium name="EnsemblPlants"/>
        </authorList>
    </citation>
    <scope>IDENTIFICATION</scope>
</reference>
<keyword evidence="6 8" id="KW-0472">Membrane</keyword>
<evidence type="ECO:0000256" key="5">
    <source>
        <dbReference type="ARBA" id="ARBA00023043"/>
    </source>
</evidence>
<proteinExistence type="predicted"/>
<accession>A0A803KQH9</accession>
<evidence type="ECO:0000256" key="6">
    <source>
        <dbReference type="ARBA" id="ARBA00023136"/>
    </source>
</evidence>
<reference evidence="10" key="1">
    <citation type="journal article" date="2017" name="Nature">
        <title>The genome of Chenopodium quinoa.</title>
        <authorList>
            <person name="Jarvis D.E."/>
            <person name="Ho Y.S."/>
            <person name="Lightfoot D.J."/>
            <person name="Schmoeckel S.M."/>
            <person name="Li B."/>
            <person name="Borm T.J.A."/>
            <person name="Ohyanagi H."/>
            <person name="Mineta K."/>
            <person name="Michell C.T."/>
            <person name="Saber N."/>
            <person name="Kharbatia N.M."/>
            <person name="Rupper R.R."/>
            <person name="Sharp A.R."/>
            <person name="Dally N."/>
            <person name="Boughton B.A."/>
            <person name="Woo Y.H."/>
            <person name="Gao G."/>
            <person name="Schijlen E.G.W.M."/>
            <person name="Guo X."/>
            <person name="Momin A.A."/>
            <person name="Negrao S."/>
            <person name="Al-Babili S."/>
            <person name="Gehring C."/>
            <person name="Roessner U."/>
            <person name="Jung C."/>
            <person name="Murphy K."/>
            <person name="Arold S.T."/>
            <person name="Gojobori T."/>
            <person name="van der Linden C.G."/>
            <person name="van Loo E.N."/>
            <person name="Jellen E.N."/>
            <person name="Maughan P.J."/>
            <person name="Tester M."/>
        </authorList>
    </citation>
    <scope>NUCLEOTIDE SEQUENCE [LARGE SCALE GENOMIC DNA]</scope>
    <source>
        <strain evidence="10">cv. PI 614886</strain>
    </source>
</reference>
<dbReference type="PROSITE" id="PS50297">
    <property type="entry name" value="ANK_REP_REGION"/>
    <property type="match status" value="3"/>
</dbReference>
<feature type="domain" description="PGG" evidence="9">
    <location>
        <begin position="763"/>
        <end position="869"/>
    </location>
</feature>
<dbReference type="PANTHER" id="PTHR24186:SF46">
    <property type="entry name" value="PROTEIN ACCELERATED CELL DEATH 6-LIKE"/>
    <property type="match status" value="1"/>
</dbReference>
<feature type="transmembrane region" description="Helical" evidence="8">
    <location>
        <begin position="560"/>
        <end position="579"/>
    </location>
</feature>
<feature type="transmembrane region" description="Helical" evidence="8">
    <location>
        <begin position="807"/>
        <end position="832"/>
    </location>
</feature>
<dbReference type="Pfam" id="PF00023">
    <property type="entry name" value="Ank"/>
    <property type="match status" value="1"/>
</dbReference>
<dbReference type="SMART" id="SM00248">
    <property type="entry name" value="ANK"/>
    <property type="match status" value="9"/>
</dbReference>
<organism evidence="10 11">
    <name type="scientific">Chenopodium quinoa</name>
    <name type="common">Quinoa</name>
    <dbReference type="NCBI Taxonomy" id="63459"/>
    <lineage>
        <taxon>Eukaryota</taxon>
        <taxon>Viridiplantae</taxon>
        <taxon>Streptophyta</taxon>
        <taxon>Embryophyta</taxon>
        <taxon>Tracheophyta</taxon>
        <taxon>Spermatophyta</taxon>
        <taxon>Magnoliopsida</taxon>
        <taxon>eudicotyledons</taxon>
        <taxon>Gunneridae</taxon>
        <taxon>Pentapetalae</taxon>
        <taxon>Caryophyllales</taxon>
        <taxon>Chenopodiaceae</taxon>
        <taxon>Chenopodioideae</taxon>
        <taxon>Atripliceae</taxon>
        <taxon>Chenopodium</taxon>
    </lineage>
</organism>
<evidence type="ECO:0000256" key="1">
    <source>
        <dbReference type="ARBA" id="ARBA00004141"/>
    </source>
</evidence>
<dbReference type="EnsemblPlants" id="AUR62001285-RA">
    <property type="protein sequence ID" value="AUR62001285-RA:cds"/>
    <property type="gene ID" value="AUR62001285"/>
</dbReference>
<dbReference type="GO" id="GO:0005886">
    <property type="term" value="C:plasma membrane"/>
    <property type="evidence" value="ECO:0007669"/>
    <property type="project" value="TreeGrafter"/>
</dbReference>
<evidence type="ECO:0000313" key="11">
    <source>
        <dbReference type="Proteomes" id="UP000596660"/>
    </source>
</evidence>
<feature type="transmembrane region" description="Helical" evidence="8">
    <location>
        <begin position="844"/>
        <end position="865"/>
    </location>
</feature>
<dbReference type="Proteomes" id="UP000596660">
    <property type="component" value="Unplaced"/>
</dbReference>
<dbReference type="InterPro" id="IPR002110">
    <property type="entry name" value="Ankyrin_rpt"/>
</dbReference>
<keyword evidence="11" id="KW-1185">Reference proteome</keyword>
<dbReference type="PANTHER" id="PTHR24186">
    <property type="entry name" value="PROTEIN PHOSPHATASE 1 REGULATORY SUBUNIT"/>
    <property type="match status" value="1"/>
</dbReference>
<dbReference type="InterPro" id="IPR026961">
    <property type="entry name" value="PGG_dom"/>
</dbReference>
<evidence type="ECO:0000259" key="9">
    <source>
        <dbReference type="Pfam" id="PF13962"/>
    </source>
</evidence>
<dbReference type="PROSITE" id="PS50088">
    <property type="entry name" value="ANK_REPEAT"/>
    <property type="match status" value="3"/>
</dbReference>
<feature type="transmembrane region" description="Helical" evidence="8">
    <location>
        <begin position="877"/>
        <end position="894"/>
    </location>
</feature>
<dbReference type="Gene3D" id="1.25.40.20">
    <property type="entry name" value="Ankyrin repeat-containing domain"/>
    <property type="match status" value="4"/>
</dbReference>
<dbReference type="InterPro" id="IPR036770">
    <property type="entry name" value="Ankyrin_rpt-contain_sf"/>
</dbReference>
<name>A0A803KQH9_CHEQI</name>
<keyword evidence="3" id="KW-0677">Repeat</keyword>
<evidence type="ECO:0000256" key="3">
    <source>
        <dbReference type="ARBA" id="ARBA00022737"/>
    </source>
</evidence>
<dbReference type="SUPFAM" id="SSF48403">
    <property type="entry name" value="Ankyrin repeat"/>
    <property type="match status" value="2"/>
</dbReference>
<comment type="subcellular location">
    <subcellularLocation>
        <location evidence="1">Membrane</location>
        <topology evidence="1">Multi-pass membrane protein</topology>
    </subcellularLocation>
</comment>
<evidence type="ECO:0000256" key="7">
    <source>
        <dbReference type="PROSITE-ProRule" id="PRU00023"/>
    </source>
</evidence>
<dbReference type="AlphaFoldDB" id="A0A803KQH9"/>
<keyword evidence="4 8" id="KW-1133">Transmembrane helix</keyword>
<feature type="repeat" description="ANK" evidence="7">
    <location>
        <begin position="293"/>
        <end position="325"/>
    </location>
</feature>
<evidence type="ECO:0000313" key="10">
    <source>
        <dbReference type="EnsemblPlants" id="AUR62001285-RA:cds"/>
    </source>
</evidence>
<keyword evidence="2 8" id="KW-0812">Transmembrane</keyword>
<keyword evidence="5 7" id="KW-0040">ANK repeat</keyword>
<feature type="repeat" description="ANK" evidence="7">
    <location>
        <begin position="674"/>
        <end position="696"/>
    </location>
</feature>
<evidence type="ECO:0000256" key="4">
    <source>
        <dbReference type="ARBA" id="ARBA00022989"/>
    </source>
</evidence>
<sequence>MANSKAVEMGKELYLAAANGDVEFLGEGKSNEYLLRKTYEKNNIIHIAIRHEQHDFIEACLEKFTINEIICGNSKENNPLHIAAEVGNLLIMSLLYDYIEERIAGYVGEKPWKVQNLRGNTPLHVAIIHENVNIGKFLLEKDPSLACIVNKSKEAPLHLAIKQHVNYTVSESIMSRVQQPLDEGGAALTIRSAPQEDMSVMIKLLVEKASNVTCFPDAKGLTPLHRVATLITPYNIQFTKLILDNCPQSAEVCDNTGKSILHLLINKIPNYHETLNLLNRKEMYALRNHQDHHGNTPLHVAAKNMDINMVRFLLESSAKLNINNMEGISAASAIQQQDVLQMLRKRILTREEIEATDKANIIILRERMSKLGMDFLLSQDSKGKNILHRIMLIKKESRVMLDDFVNFVEEALESFPSLIRQTDSKGDTPIHILVRNHPDTTIYVASGDQDNAQNNDTDGNPNYVFSTLWQSNLLPLLLEKCNQCILKLENEASVKGARFDSPWLMQNEDGNTALHEALKSNKNIDLVKRLLTYDQRSVSVVNKNKETPLHLFASRPIGNAWSLGTVILIMQLMWIPGGIEQFKREDIKAMVDANVQAAYSPDNNGLTPLIRAIKAGNYSAAAVLCKASPEAAKSGDENCQTYGHLIVKHPSEYYFARLFQDKELRDLLELKDSNGNTPLHLAIIDNRFDLVLFFLEFWKEERKLSKVKVEWVSKLLEIHNKAGKTPNDLIAELPSLPSKIKKSILDEKEMVGVLSTWGIPSTEIKTYVNTIGIIAALLTTITFTTAFTVPGGLLENIGTPVLIKKIAFQFFMVLDILSMCLSMMVLCCLLWIMATNNRKNSVMILDFSVTLVLASFCTTLLTFMAGLCATTLPVKAWMAYVTLGLCTLLILLVYKDVIINVLIPSKNAIVIFVCNFLCSSCVSRSNTNPISSRAIVGADLQLPRQGSIFNV</sequence>
<dbReference type="Gramene" id="AUR62001285-RA">
    <property type="protein sequence ID" value="AUR62001285-RA:cds"/>
    <property type="gene ID" value="AUR62001285"/>
</dbReference>
<evidence type="ECO:0000256" key="8">
    <source>
        <dbReference type="SAM" id="Phobius"/>
    </source>
</evidence>
<dbReference type="Pfam" id="PF12796">
    <property type="entry name" value="Ank_2"/>
    <property type="match status" value="3"/>
</dbReference>
<dbReference type="Pfam" id="PF13962">
    <property type="entry name" value="PGG"/>
    <property type="match status" value="1"/>
</dbReference>
<protein>
    <recommendedName>
        <fullName evidence="9">PGG domain-containing protein</fullName>
    </recommendedName>
</protein>
<dbReference type="Pfam" id="PF13606">
    <property type="entry name" value="Ank_3"/>
    <property type="match status" value="1"/>
</dbReference>
<feature type="repeat" description="ANK" evidence="7">
    <location>
        <begin position="118"/>
        <end position="141"/>
    </location>
</feature>
<feature type="transmembrane region" description="Helical" evidence="8">
    <location>
        <begin position="767"/>
        <end position="787"/>
    </location>
</feature>
<evidence type="ECO:0000256" key="2">
    <source>
        <dbReference type="ARBA" id="ARBA00022692"/>
    </source>
</evidence>